<proteinExistence type="predicted"/>
<dbReference type="Proteomes" id="UP001150603">
    <property type="component" value="Unassembled WGS sequence"/>
</dbReference>
<evidence type="ECO:0000313" key="1">
    <source>
        <dbReference type="EMBL" id="KAJ1949811.1"/>
    </source>
</evidence>
<organism evidence="1 2">
    <name type="scientific">Linderina macrospora</name>
    <dbReference type="NCBI Taxonomy" id="4868"/>
    <lineage>
        <taxon>Eukaryota</taxon>
        <taxon>Fungi</taxon>
        <taxon>Fungi incertae sedis</taxon>
        <taxon>Zoopagomycota</taxon>
        <taxon>Kickxellomycotina</taxon>
        <taxon>Kickxellomycetes</taxon>
        <taxon>Kickxellales</taxon>
        <taxon>Kickxellaceae</taxon>
        <taxon>Linderina</taxon>
    </lineage>
</organism>
<sequence>MTTSSALHSSYTLPKTNDTGSEPADDISTYYEDFEAPSEGSKQLESTSSSVSATSSTTLQPKVMQSDNSSDSEHAGAQSSETSSSMGESAAAAARVLAALQDHSSAQAASADGSPATWSAHVPGTLQSSSSTPRHSSAAAFSQRQTMREGSAPVGGSAENTGAPRTSMGFLALLNTAAAYVAEGSGVSAAQPVEGSYLNHNELLSSGQLTLSGLQSGFSQVTPGEEQAYATQYSQQLPAHTVQHLAQALEQIAATTAGTEEDMAMVDAYAPGTRASAIASSSGSAVRPELIMTTEESSRDNAAGMTASAADSASGSSKRKRHDAVQPPPSKRKPSQPFERERSVIPGSAEARRAARKWTDEETENLLQGCSKYGVGAWKKILDDPSFSFNNRTSVDLKDRFRTIRAQELAHNAGPRNKGRSGKEPDVVWPLPPNSERLQGLQRVQRKPTRNYSRDEDRRLLLGVLRHANHWTKIAADPDLQLGDRPGQSLRDRLRNAFPTVFELFGYVIPKKERIDRERNTTPGPSGGPKKKAPTGSKRLDGQVPENIRSKIMEILAEMNASLDPQPIPEHDVD</sequence>
<name>A0ACC1JF48_9FUNG</name>
<comment type="caution">
    <text evidence="1">The sequence shown here is derived from an EMBL/GenBank/DDBJ whole genome shotgun (WGS) entry which is preliminary data.</text>
</comment>
<keyword evidence="2" id="KW-1185">Reference proteome</keyword>
<reference evidence="1" key="1">
    <citation type="submission" date="2022-07" db="EMBL/GenBank/DDBJ databases">
        <title>Phylogenomic reconstructions and comparative analyses of Kickxellomycotina fungi.</title>
        <authorList>
            <person name="Reynolds N.K."/>
            <person name="Stajich J.E."/>
            <person name="Barry K."/>
            <person name="Grigoriev I.V."/>
            <person name="Crous P."/>
            <person name="Smith M.E."/>
        </authorList>
    </citation>
    <scope>NUCLEOTIDE SEQUENCE</scope>
    <source>
        <strain evidence="1">NRRL 5244</strain>
    </source>
</reference>
<feature type="non-terminal residue" evidence="1">
    <location>
        <position position="574"/>
    </location>
</feature>
<dbReference type="EMBL" id="JANBPW010000354">
    <property type="protein sequence ID" value="KAJ1949811.1"/>
    <property type="molecule type" value="Genomic_DNA"/>
</dbReference>
<gene>
    <name evidence="1" type="ORF">FBU59_000979</name>
</gene>
<evidence type="ECO:0000313" key="2">
    <source>
        <dbReference type="Proteomes" id="UP001150603"/>
    </source>
</evidence>
<accession>A0ACC1JF48</accession>
<protein>
    <submittedName>
        <fullName evidence="1">Uncharacterized protein</fullName>
    </submittedName>
</protein>